<gene>
    <name evidence="2" type="ORF">F3Y22_tig00110474pilonHSYRG00232</name>
</gene>
<reference evidence="2" key="1">
    <citation type="submission" date="2019-09" db="EMBL/GenBank/DDBJ databases">
        <title>Draft genome information of white flower Hibiscus syriacus.</title>
        <authorList>
            <person name="Kim Y.-M."/>
        </authorList>
    </citation>
    <scope>NUCLEOTIDE SEQUENCE [LARGE SCALE GENOMIC DNA]</scope>
    <source>
        <strain evidence="2">YM2019G1</strain>
    </source>
</reference>
<comment type="caution">
    <text evidence="2">The sequence shown here is derived from an EMBL/GenBank/DDBJ whole genome shotgun (WGS) entry which is preliminary data.</text>
</comment>
<evidence type="ECO:0000313" key="2">
    <source>
        <dbReference type="EMBL" id="KAE8703162.1"/>
    </source>
</evidence>
<proteinExistence type="predicted"/>
<accession>A0A6A3AK56</accession>
<sequence length="185" mass="21283">MDFDEYEYLEKAVENLEPQKSKNEDGNDSFNAVKSERSRNRSSKHKREERADDSDDYNHLSKHSKSKEDSWQDHDRHKERGLSHRQSQSRDGRRIGTKVVENTEPRTPRIGKREMGGKERRNVLGKTVIVKVRGTDKGKGRESGQGEAGVDQKENQTRVMTESLEKEKRKGSQGNKTEKAVISCQ</sequence>
<dbReference type="Proteomes" id="UP000436088">
    <property type="component" value="Unassembled WGS sequence"/>
</dbReference>
<dbReference type="AlphaFoldDB" id="A0A6A3AK56"/>
<feature type="compositionally biased region" description="Basic and acidic residues" evidence="1">
    <location>
        <begin position="133"/>
        <end position="156"/>
    </location>
</feature>
<organism evidence="2 3">
    <name type="scientific">Hibiscus syriacus</name>
    <name type="common">Rose of Sharon</name>
    <dbReference type="NCBI Taxonomy" id="106335"/>
    <lineage>
        <taxon>Eukaryota</taxon>
        <taxon>Viridiplantae</taxon>
        <taxon>Streptophyta</taxon>
        <taxon>Embryophyta</taxon>
        <taxon>Tracheophyta</taxon>
        <taxon>Spermatophyta</taxon>
        <taxon>Magnoliopsida</taxon>
        <taxon>eudicotyledons</taxon>
        <taxon>Gunneridae</taxon>
        <taxon>Pentapetalae</taxon>
        <taxon>rosids</taxon>
        <taxon>malvids</taxon>
        <taxon>Malvales</taxon>
        <taxon>Malvaceae</taxon>
        <taxon>Malvoideae</taxon>
        <taxon>Hibiscus</taxon>
    </lineage>
</organism>
<dbReference type="EMBL" id="VEPZ02001002">
    <property type="protein sequence ID" value="KAE8703162.1"/>
    <property type="molecule type" value="Genomic_DNA"/>
</dbReference>
<name>A0A6A3AK56_HIBSY</name>
<keyword evidence="3" id="KW-1185">Reference proteome</keyword>
<evidence type="ECO:0000313" key="3">
    <source>
        <dbReference type="Proteomes" id="UP000436088"/>
    </source>
</evidence>
<feature type="region of interest" description="Disordered" evidence="1">
    <location>
        <begin position="1"/>
        <end position="185"/>
    </location>
</feature>
<protein>
    <submittedName>
        <fullName evidence="2">Uncharacterized protein</fullName>
    </submittedName>
</protein>
<evidence type="ECO:0000256" key="1">
    <source>
        <dbReference type="SAM" id="MobiDB-lite"/>
    </source>
</evidence>
<feature type="compositionally biased region" description="Basic and acidic residues" evidence="1">
    <location>
        <begin position="66"/>
        <end position="94"/>
    </location>
</feature>
<feature type="compositionally biased region" description="Basic and acidic residues" evidence="1">
    <location>
        <begin position="8"/>
        <end position="25"/>
    </location>
</feature>
<feature type="compositionally biased region" description="Basic and acidic residues" evidence="1">
    <location>
        <begin position="101"/>
        <end position="122"/>
    </location>
</feature>